<gene>
    <name evidence="1" type="ORF">COA71_03805</name>
</gene>
<name>A0A2A5CGL8_9GAMM</name>
<dbReference type="Gene3D" id="3.40.50.2300">
    <property type="match status" value="1"/>
</dbReference>
<reference evidence="2" key="1">
    <citation type="submission" date="2017-08" db="EMBL/GenBank/DDBJ databases">
        <title>A dynamic microbial community with high functional redundancy inhabits the cold, oxic subseafloor aquifer.</title>
        <authorList>
            <person name="Tully B.J."/>
            <person name="Wheat C.G."/>
            <person name="Glazer B.T."/>
            <person name="Huber J.A."/>
        </authorList>
    </citation>
    <scope>NUCLEOTIDE SEQUENCE [LARGE SCALE GENOMIC DNA]</scope>
</reference>
<dbReference type="EMBL" id="NVWI01000002">
    <property type="protein sequence ID" value="PCJ42641.1"/>
    <property type="molecule type" value="Genomic_DNA"/>
</dbReference>
<sequence>MKLQYNVLCIDDNISSLNRIKGNFKEYNEKVGIKVEFQDINAKIKATESPEAFRSRITEEISKKFSDNEQIFDFILVDLHLGPTEPEDFNGSDVINIIRDSHTLYRPIVFYSAGDPASYDTAKKQLDDATRESGISGRSIFIVARDELSHFLSEIAQEMHKEEHKINRVRGLLMDQVSELDARIINAIATKKLWDDVQKNKREKVTKEFKERINSQKNASINIFEITENMNYDQIQEYIISNPRSVNTFTKAKVLREMLRHINHLKEYGVVLSQGINGENSLNAIRNSYGHQIADELTKTHDTAKCKLIREESRRQVDSIKKVSE</sequence>
<accession>A0A2A5CGL8</accession>
<comment type="caution">
    <text evidence="1">The sequence shown here is derived from an EMBL/GenBank/DDBJ whole genome shotgun (WGS) entry which is preliminary data.</text>
</comment>
<protein>
    <submittedName>
        <fullName evidence="1">Uncharacterized protein</fullName>
    </submittedName>
</protein>
<proteinExistence type="predicted"/>
<dbReference type="Proteomes" id="UP000228987">
    <property type="component" value="Unassembled WGS sequence"/>
</dbReference>
<evidence type="ECO:0000313" key="2">
    <source>
        <dbReference type="Proteomes" id="UP000228987"/>
    </source>
</evidence>
<organism evidence="1 2">
    <name type="scientific">SAR86 cluster bacterium</name>
    <dbReference type="NCBI Taxonomy" id="2030880"/>
    <lineage>
        <taxon>Bacteria</taxon>
        <taxon>Pseudomonadati</taxon>
        <taxon>Pseudomonadota</taxon>
        <taxon>Gammaproteobacteria</taxon>
        <taxon>SAR86 cluster</taxon>
    </lineage>
</organism>
<dbReference type="AlphaFoldDB" id="A0A2A5CGL8"/>
<evidence type="ECO:0000313" key="1">
    <source>
        <dbReference type="EMBL" id="PCJ42641.1"/>
    </source>
</evidence>